<evidence type="ECO:0000313" key="7">
    <source>
        <dbReference type="EMBL" id="PXV89096.1"/>
    </source>
</evidence>
<dbReference type="InterPro" id="IPR014227">
    <property type="entry name" value="YtvI-like"/>
</dbReference>
<feature type="transmembrane region" description="Helical" evidence="6">
    <location>
        <begin position="7"/>
        <end position="28"/>
    </location>
</feature>
<feature type="transmembrane region" description="Helical" evidence="6">
    <location>
        <begin position="34"/>
        <end position="55"/>
    </location>
</feature>
<comment type="similarity">
    <text evidence="2">Belongs to the autoinducer-2 exporter (AI-2E) (TC 2.A.86) family.</text>
</comment>
<protein>
    <submittedName>
        <fullName evidence="7">Sporulation integral membrane protein YtvI</fullName>
    </submittedName>
</protein>
<evidence type="ECO:0000313" key="9">
    <source>
        <dbReference type="Proteomes" id="UP000216411"/>
    </source>
</evidence>
<gene>
    <name evidence="8" type="primary">ytvI</name>
    <name evidence="7" type="ORF">C8E03_10773</name>
    <name evidence="8" type="ORF">CG710_014335</name>
</gene>
<proteinExistence type="inferred from homology"/>
<dbReference type="Proteomes" id="UP000216411">
    <property type="component" value="Unassembled WGS sequence"/>
</dbReference>
<dbReference type="AlphaFoldDB" id="A0A255I9B6"/>
<dbReference type="OrthoDB" id="9774361at2"/>
<evidence type="ECO:0000256" key="4">
    <source>
        <dbReference type="ARBA" id="ARBA00022989"/>
    </source>
</evidence>
<dbReference type="Pfam" id="PF01594">
    <property type="entry name" value="AI-2E_transport"/>
    <property type="match status" value="1"/>
</dbReference>
<reference evidence="8 9" key="1">
    <citation type="journal article" date="2017" name="Genome Announc.">
        <title>Draft Genome Sequence of a Sporulating and Motile Strain of Lachnotalea glycerini Isolated from Water in Quebec City, Canada.</title>
        <authorList>
            <person name="Maheux A.F."/>
            <person name="Boudreau D.K."/>
            <person name="Berube E."/>
            <person name="Boissinot M."/>
            <person name="Raymond F."/>
            <person name="Brodeur S."/>
            <person name="Corbeil J."/>
            <person name="Isabel S."/>
            <person name="Omar R.F."/>
            <person name="Bergeron M.G."/>
        </authorList>
    </citation>
    <scope>NUCLEOTIDE SEQUENCE [LARGE SCALE GENOMIC DNA]</scope>
    <source>
        <strain evidence="8 9">CCRI-19302</strain>
    </source>
</reference>
<keyword evidence="9" id="KW-1185">Reference proteome</keyword>
<keyword evidence="5 6" id="KW-0472">Membrane</keyword>
<dbReference type="Proteomes" id="UP000247523">
    <property type="component" value="Unassembled WGS sequence"/>
</dbReference>
<organism evidence="7 10">
    <name type="scientific">Lachnotalea glycerini</name>
    <dbReference type="NCBI Taxonomy" id="1763509"/>
    <lineage>
        <taxon>Bacteria</taxon>
        <taxon>Bacillati</taxon>
        <taxon>Bacillota</taxon>
        <taxon>Clostridia</taxon>
        <taxon>Lachnospirales</taxon>
        <taxon>Lachnospiraceae</taxon>
        <taxon>Lachnotalea</taxon>
    </lineage>
</organism>
<evidence type="ECO:0000256" key="5">
    <source>
        <dbReference type="ARBA" id="ARBA00023136"/>
    </source>
</evidence>
<evidence type="ECO:0000256" key="2">
    <source>
        <dbReference type="ARBA" id="ARBA00009773"/>
    </source>
</evidence>
<feature type="transmembrane region" description="Helical" evidence="6">
    <location>
        <begin position="332"/>
        <end position="353"/>
    </location>
</feature>
<evidence type="ECO:0000313" key="10">
    <source>
        <dbReference type="Proteomes" id="UP000247523"/>
    </source>
</evidence>
<dbReference type="EMBL" id="NOKA02000035">
    <property type="protein sequence ID" value="RDY30513.1"/>
    <property type="molecule type" value="Genomic_DNA"/>
</dbReference>
<name>A0A255I9B6_9FIRM</name>
<keyword evidence="4 6" id="KW-1133">Transmembrane helix</keyword>
<evidence type="ECO:0000256" key="6">
    <source>
        <dbReference type="SAM" id="Phobius"/>
    </source>
</evidence>
<dbReference type="GO" id="GO:0055085">
    <property type="term" value="P:transmembrane transport"/>
    <property type="evidence" value="ECO:0007669"/>
    <property type="project" value="TreeGrafter"/>
</dbReference>
<evidence type="ECO:0000256" key="3">
    <source>
        <dbReference type="ARBA" id="ARBA00022692"/>
    </source>
</evidence>
<reference evidence="7 10" key="2">
    <citation type="submission" date="2018-05" db="EMBL/GenBank/DDBJ databases">
        <title>Genomic Encyclopedia of Type Strains, Phase IV (KMG-IV): sequencing the most valuable type-strain genomes for metagenomic binning, comparative biology and taxonomic classification.</title>
        <authorList>
            <person name="Goeker M."/>
        </authorList>
    </citation>
    <scope>NUCLEOTIDE SEQUENCE [LARGE SCALE GENOMIC DNA]</scope>
    <source>
        <strain evidence="7 10">DSM 28816</strain>
    </source>
</reference>
<dbReference type="PANTHER" id="PTHR21716">
    <property type="entry name" value="TRANSMEMBRANE PROTEIN"/>
    <property type="match status" value="1"/>
</dbReference>
<reference evidence="8" key="3">
    <citation type="submission" date="2018-07" db="EMBL/GenBank/DDBJ databases">
        <authorList>
            <person name="Quirk P.G."/>
            <person name="Krulwich T.A."/>
        </authorList>
    </citation>
    <scope>NUCLEOTIDE SEQUENCE</scope>
    <source>
        <strain evidence="8">CCRI-19302</strain>
    </source>
</reference>
<dbReference type="EMBL" id="QICS01000007">
    <property type="protein sequence ID" value="PXV89096.1"/>
    <property type="molecule type" value="Genomic_DNA"/>
</dbReference>
<comment type="subcellular location">
    <subcellularLocation>
        <location evidence="1">Membrane</location>
        <topology evidence="1">Multi-pass membrane protein</topology>
    </subcellularLocation>
</comment>
<feature type="transmembrane region" description="Helical" evidence="6">
    <location>
        <begin position="166"/>
        <end position="184"/>
    </location>
</feature>
<accession>A0A255I9B6</accession>
<dbReference type="PANTHER" id="PTHR21716:SF68">
    <property type="entry name" value="TRANSPORT PROTEIN YTVI-RELATED"/>
    <property type="match status" value="1"/>
</dbReference>
<dbReference type="NCBIfam" id="TIGR02872">
    <property type="entry name" value="spore_ytvI"/>
    <property type="match status" value="1"/>
</dbReference>
<dbReference type="InterPro" id="IPR002549">
    <property type="entry name" value="AI-2E-like"/>
</dbReference>
<dbReference type="RefSeq" id="WP_094379036.1">
    <property type="nucleotide sequence ID" value="NZ_NOKA02000035.1"/>
</dbReference>
<evidence type="ECO:0000313" key="8">
    <source>
        <dbReference type="EMBL" id="RDY30513.1"/>
    </source>
</evidence>
<evidence type="ECO:0000256" key="1">
    <source>
        <dbReference type="ARBA" id="ARBA00004141"/>
    </source>
</evidence>
<feature type="transmembrane region" description="Helical" evidence="6">
    <location>
        <begin position="67"/>
        <end position="86"/>
    </location>
</feature>
<dbReference type="GO" id="GO:0016020">
    <property type="term" value="C:membrane"/>
    <property type="evidence" value="ECO:0007669"/>
    <property type="project" value="UniProtKB-SubCell"/>
</dbReference>
<feature type="transmembrane region" description="Helical" evidence="6">
    <location>
        <begin position="306"/>
        <end position="326"/>
    </location>
</feature>
<keyword evidence="3 6" id="KW-0812">Transmembrane</keyword>
<sequence length="374" mass="41935">MKASTKYLKLLVNFLIIIIMIIFLVFVVPRIIWFFFPFVVGWILSVIANPLVKFLEKRVKLIRKHSSMLIIIGVLALIVIGGYFALAKLSGEIVSLLNNLPEIYENISNEFNEVGDNLQVIFNKLPKNFQQSILEARSEFTTYIGNVIGVVGAPTVEAAGNFAKNLPSRLISIIMTILSSYFFIADREKILVIVNQCTPYSIRKNVGAIILDFKRLVGGYFKAQFKIMTVVAVILLIGFYILHVDYSILLAILIAFLDFLPIFGTGTALIPWGIIKLLSADYKMAIGLFVIYGVSQLVRQLIQPKIVGDTIGLNPLLTLVFMYIGYKVKGVLGMIIAVPVGMILINLFLNGAFDHMIHIIKEILKDINDFRKID</sequence>
<comment type="caution">
    <text evidence="7">The sequence shown here is derived from an EMBL/GenBank/DDBJ whole genome shotgun (WGS) entry which is preliminary data.</text>
</comment>